<proteinExistence type="predicted"/>
<dbReference type="Gene3D" id="2.60.120.1440">
    <property type="match status" value="1"/>
</dbReference>
<feature type="compositionally biased region" description="Pro residues" evidence="1">
    <location>
        <begin position="244"/>
        <end position="253"/>
    </location>
</feature>
<evidence type="ECO:0000259" key="2">
    <source>
        <dbReference type="Pfam" id="PF04773"/>
    </source>
</evidence>
<name>A0ABS7Y3Y8_9BURK</name>
<dbReference type="EMBL" id="JAHYBX010000001">
    <property type="protein sequence ID" value="MCA1854380.1"/>
    <property type="molecule type" value="Genomic_DNA"/>
</dbReference>
<keyword evidence="4" id="KW-1185">Reference proteome</keyword>
<evidence type="ECO:0000256" key="1">
    <source>
        <dbReference type="SAM" id="MobiDB-lite"/>
    </source>
</evidence>
<evidence type="ECO:0000313" key="4">
    <source>
        <dbReference type="Proteomes" id="UP001198602"/>
    </source>
</evidence>
<dbReference type="PANTHER" id="PTHR38731">
    <property type="entry name" value="LIPL45-RELATED LIPOPROTEIN-RELATED"/>
    <property type="match status" value="1"/>
</dbReference>
<feature type="region of interest" description="Disordered" evidence="1">
    <location>
        <begin position="237"/>
        <end position="318"/>
    </location>
</feature>
<sequence length="492" mass="51817">MGLWLAAGLASAAEAGKVIFVAGDARADARPLVMGAAVNEGELLSTGTDGYVYIKTLDDGLFILRPKTQARIAAYRVDRVNPANTRVKLELLSGVARTQSGNAVKLARQNFRFNTPVAAIGVRGTDFTVFTDDQTSSVAVLSGGITISGFTGACAREGSGPCEGAASRELSASQKGQMLQIRRGQGAAQLVTGGATPDVVAPPRPDEPLAKAAASSAPEPYIAPQKVAVLQEQVKAPPVTVPQQPQPQNPQPQQPGENPGETGPVQQPEPEAPVQQPEPEAPVTQPDMPTVPVDPKPPVVVNPDPAGPAKPDPSVPAQPARALTWGRFAAIADRPVQVDLVQQLEKGNTLIAQKGDYALLRTDGEFVMPQRGSVGFQLQESEAFIYSGKEGVQPVQATLENGQLRFDFDKRKFSTSFDLVNAAERFNMYASGSVAGDGRFSVDSQFAVGNNMVVDGVLGGRNADSAAYLFQGRLSEDRRVFGATSWGKAPGQ</sequence>
<organism evidence="3 4">
    <name type="scientific">Massilia hydrophila</name>
    <dbReference type="NCBI Taxonomy" id="3044279"/>
    <lineage>
        <taxon>Bacteria</taxon>
        <taxon>Pseudomonadati</taxon>
        <taxon>Pseudomonadota</taxon>
        <taxon>Betaproteobacteria</taxon>
        <taxon>Burkholderiales</taxon>
        <taxon>Oxalobacteraceae</taxon>
        <taxon>Telluria group</taxon>
        <taxon>Massilia</taxon>
    </lineage>
</organism>
<feature type="compositionally biased region" description="Pro residues" evidence="1">
    <location>
        <begin position="292"/>
        <end position="316"/>
    </location>
</feature>
<feature type="domain" description="FecR protein" evidence="2">
    <location>
        <begin position="44"/>
        <end position="145"/>
    </location>
</feature>
<dbReference type="InterPro" id="IPR006860">
    <property type="entry name" value="FecR"/>
</dbReference>
<dbReference type="RefSeq" id="WP_225236858.1">
    <property type="nucleotide sequence ID" value="NZ_JAHYBX010000001.1"/>
</dbReference>
<reference evidence="3 4" key="1">
    <citation type="submission" date="2021-07" db="EMBL/GenBank/DDBJ databases">
        <title>Characterization of Violacein-producing bacteria and related species.</title>
        <authorList>
            <person name="Wilson H.S."/>
            <person name="De Leon M.E."/>
        </authorList>
    </citation>
    <scope>NUCLEOTIDE SEQUENCE [LARGE SCALE GENOMIC DNA]</scope>
    <source>
        <strain evidence="3 4">HSC-2F05</strain>
    </source>
</reference>
<feature type="region of interest" description="Disordered" evidence="1">
    <location>
        <begin position="183"/>
        <end position="218"/>
    </location>
</feature>
<comment type="caution">
    <text evidence="3">The sequence shown here is derived from an EMBL/GenBank/DDBJ whole genome shotgun (WGS) entry which is preliminary data.</text>
</comment>
<evidence type="ECO:0000313" key="3">
    <source>
        <dbReference type="EMBL" id="MCA1854380.1"/>
    </source>
</evidence>
<protein>
    <submittedName>
        <fullName evidence="3">FecR domain-containing protein</fullName>
    </submittedName>
</protein>
<feature type="compositionally biased region" description="Low complexity" evidence="1">
    <location>
        <begin position="254"/>
        <end position="291"/>
    </location>
</feature>
<accession>A0ABS7Y3Y8</accession>
<gene>
    <name evidence="3" type="ORF">LE190_00360</name>
</gene>
<dbReference type="Proteomes" id="UP001198602">
    <property type="component" value="Unassembled WGS sequence"/>
</dbReference>
<dbReference type="Pfam" id="PF04773">
    <property type="entry name" value="FecR"/>
    <property type="match status" value="1"/>
</dbReference>
<dbReference type="PANTHER" id="PTHR38731:SF3">
    <property type="entry name" value="BLL6125 PROTEIN"/>
    <property type="match status" value="1"/>
</dbReference>